<dbReference type="Proteomes" id="UP000559809">
    <property type="component" value="Unassembled WGS sequence"/>
</dbReference>
<feature type="transmembrane region" description="Helical" evidence="6">
    <location>
        <begin position="255"/>
        <end position="279"/>
    </location>
</feature>
<keyword evidence="3 6" id="KW-0812">Transmembrane</keyword>
<feature type="transmembrane region" description="Helical" evidence="6">
    <location>
        <begin position="38"/>
        <end position="61"/>
    </location>
</feature>
<dbReference type="EMBL" id="JACCEM010000001">
    <property type="protein sequence ID" value="NYT48069.1"/>
    <property type="molecule type" value="Genomic_DNA"/>
</dbReference>
<evidence type="ECO:0000256" key="4">
    <source>
        <dbReference type="ARBA" id="ARBA00022989"/>
    </source>
</evidence>
<dbReference type="InterPro" id="IPR001851">
    <property type="entry name" value="ABC_transp_permease"/>
</dbReference>
<feature type="transmembrane region" description="Helical" evidence="6">
    <location>
        <begin position="166"/>
        <end position="184"/>
    </location>
</feature>
<feature type="transmembrane region" description="Helical" evidence="6">
    <location>
        <begin position="68"/>
        <end position="88"/>
    </location>
</feature>
<keyword evidence="5 6" id="KW-0472">Membrane</keyword>
<reference evidence="7 8" key="1">
    <citation type="submission" date="2020-07" db="EMBL/GenBank/DDBJ databases">
        <title>Taxonomic revisions and descriptions of new bacterial species based on genomic comparisons in the high-G+C-content subgroup of the family Alcaligenaceae.</title>
        <authorList>
            <person name="Szabo A."/>
            <person name="Felfoldi T."/>
        </authorList>
    </citation>
    <scope>NUCLEOTIDE SEQUENCE [LARGE SCALE GENOMIC DNA]</scope>
    <source>
        <strain evidence="7 8">LMG 24012</strain>
    </source>
</reference>
<evidence type="ECO:0000313" key="7">
    <source>
        <dbReference type="EMBL" id="NYT48069.1"/>
    </source>
</evidence>
<keyword evidence="4 6" id="KW-1133">Transmembrane helix</keyword>
<name>A0A853FVC3_9BURK</name>
<evidence type="ECO:0000256" key="5">
    <source>
        <dbReference type="ARBA" id="ARBA00023136"/>
    </source>
</evidence>
<evidence type="ECO:0000313" key="8">
    <source>
        <dbReference type="Proteomes" id="UP000559809"/>
    </source>
</evidence>
<dbReference type="PANTHER" id="PTHR30482:SF17">
    <property type="entry name" value="ABC TRANSPORTER ATP-BINDING PROTEIN"/>
    <property type="match status" value="1"/>
</dbReference>
<accession>A0A853FVC3</accession>
<dbReference type="PANTHER" id="PTHR30482">
    <property type="entry name" value="HIGH-AFFINITY BRANCHED-CHAIN AMINO ACID TRANSPORT SYSTEM PERMEASE"/>
    <property type="match status" value="1"/>
</dbReference>
<dbReference type="RefSeq" id="WP_180153313.1">
    <property type="nucleotide sequence ID" value="NZ_JACCEM010000001.1"/>
</dbReference>
<protein>
    <submittedName>
        <fullName evidence="7">Branched-chain amino acid ABC transporter permease</fullName>
    </submittedName>
</protein>
<keyword evidence="8" id="KW-1185">Reference proteome</keyword>
<organism evidence="7 8">
    <name type="scientific">Parapusillimonas granuli</name>
    <dbReference type="NCBI Taxonomy" id="380911"/>
    <lineage>
        <taxon>Bacteria</taxon>
        <taxon>Pseudomonadati</taxon>
        <taxon>Pseudomonadota</taxon>
        <taxon>Betaproteobacteria</taxon>
        <taxon>Burkholderiales</taxon>
        <taxon>Alcaligenaceae</taxon>
        <taxon>Parapusillimonas</taxon>
    </lineage>
</organism>
<proteinExistence type="predicted"/>
<dbReference type="CDD" id="cd06581">
    <property type="entry name" value="TM_PBP1_LivM_like"/>
    <property type="match status" value="1"/>
</dbReference>
<evidence type="ECO:0000256" key="2">
    <source>
        <dbReference type="ARBA" id="ARBA00022475"/>
    </source>
</evidence>
<dbReference type="AlphaFoldDB" id="A0A853FVC3"/>
<evidence type="ECO:0000256" key="3">
    <source>
        <dbReference type="ARBA" id="ARBA00022692"/>
    </source>
</evidence>
<feature type="transmembrane region" description="Helical" evidence="6">
    <location>
        <begin position="12"/>
        <end position="32"/>
    </location>
</feature>
<dbReference type="GO" id="GO:0015658">
    <property type="term" value="F:branched-chain amino acid transmembrane transporter activity"/>
    <property type="evidence" value="ECO:0007669"/>
    <property type="project" value="InterPro"/>
</dbReference>
<feature type="transmembrane region" description="Helical" evidence="6">
    <location>
        <begin position="214"/>
        <end position="235"/>
    </location>
</feature>
<dbReference type="GO" id="GO:0005886">
    <property type="term" value="C:plasma membrane"/>
    <property type="evidence" value="ECO:0007669"/>
    <property type="project" value="UniProtKB-SubCell"/>
</dbReference>
<comment type="subcellular location">
    <subcellularLocation>
        <location evidence="1">Cell membrane</location>
        <topology evidence="1">Multi-pass membrane protein</topology>
    </subcellularLocation>
</comment>
<dbReference type="Pfam" id="PF02653">
    <property type="entry name" value="BPD_transp_2"/>
    <property type="match status" value="1"/>
</dbReference>
<keyword evidence="2" id="KW-1003">Cell membrane</keyword>
<feature type="transmembrane region" description="Helical" evidence="6">
    <location>
        <begin position="291"/>
        <end position="314"/>
    </location>
</feature>
<feature type="transmembrane region" description="Helical" evidence="6">
    <location>
        <begin position="94"/>
        <end position="116"/>
    </location>
</feature>
<evidence type="ECO:0000256" key="1">
    <source>
        <dbReference type="ARBA" id="ARBA00004651"/>
    </source>
</evidence>
<comment type="caution">
    <text evidence="7">The sequence shown here is derived from an EMBL/GenBank/DDBJ whole genome shotgun (WGS) entry which is preliminary data.</text>
</comment>
<feature type="transmembrane region" description="Helical" evidence="6">
    <location>
        <begin position="123"/>
        <end position="146"/>
    </location>
</feature>
<evidence type="ECO:0000256" key="6">
    <source>
        <dbReference type="SAM" id="Phobius"/>
    </source>
</evidence>
<dbReference type="InterPro" id="IPR043428">
    <property type="entry name" value="LivM-like"/>
</dbReference>
<gene>
    <name evidence="7" type="ORF">H0A72_01980</name>
</gene>
<sequence>MNRAPAKHPGRPLSFTVSALLLAALALVPLYAGMAGDPFAVTLIARILIFAIAALSLNLILGYGGLVSFGHALFLGLGVYSAAILSFHGIDNGWLQLLVTLAACCLVGLLTGSIALRTSGISFIMITLAFAQMFYFLFVSLSQYGGDDGLRLASGSNFGGVILTDPLTLYAVSFVLLCLSLYGCHRLIHSRFGMVIRASKSNERRMRALGYPTFRYRLAVYVLSAALCGIAGLLYGNLTQFGSPSYMSWTTSGELIVMVMLGGMGTLFGPLFGSVAMILTEEWLKSITEHWMAIFGPLIVIVIIGSRLGIVGMLQKLEARRASRPAAIASEPRQP</sequence>